<dbReference type="PANTHER" id="PTHR33868:SF18">
    <property type="entry name" value="TRANSMEMBRANE PROTEIN"/>
    <property type="match status" value="1"/>
</dbReference>
<name>A0A6P8CG36_PUNGR</name>
<keyword evidence="3" id="KW-1185">Reference proteome</keyword>
<feature type="compositionally biased region" description="Low complexity" evidence="1">
    <location>
        <begin position="33"/>
        <end position="46"/>
    </location>
</feature>
<evidence type="ECO:0000256" key="2">
    <source>
        <dbReference type="SAM" id="Phobius"/>
    </source>
</evidence>
<dbReference type="GeneID" id="116196031"/>
<feature type="region of interest" description="Disordered" evidence="1">
    <location>
        <begin position="21"/>
        <end position="56"/>
    </location>
</feature>
<feature type="transmembrane region" description="Helical" evidence="2">
    <location>
        <begin position="400"/>
        <end position="425"/>
    </location>
</feature>
<dbReference type="OrthoDB" id="1920951at2759"/>
<accession>A0A6P8CG36</accession>
<dbReference type="RefSeq" id="XP_031381399.1">
    <property type="nucleotide sequence ID" value="XM_031525539.1"/>
</dbReference>
<organism evidence="3 5">
    <name type="scientific">Punica granatum</name>
    <name type="common">Pomegranate</name>
    <dbReference type="NCBI Taxonomy" id="22663"/>
    <lineage>
        <taxon>Eukaryota</taxon>
        <taxon>Viridiplantae</taxon>
        <taxon>Streptophyta</taxon>
        <taxon>Embryophyta</taxon>
        <taxon>Tracheophyta</taxon>
        <taxon>Spermatophyta</taxon>
        <taxon>Magnoliopsida</taxon>
        <taxon>eudicotyledons</taxon>
        <taxon>Gunneridae</taxon>
        <taxon>Pentapetalae</taxon>
        <taxon>rosids</taxon>
        <taxon>malvids</taxon>
        <taxon>Myrtales</taxon>
        <taxon>Lythraceae</taxon>
        <taxon>Punica</taxon>
    </lineage>
</organism>
<evidence type="ECO:0000313" key="5">
    <source>
        <dbReference type="RefSeq" id="XP_031381399.1"/>
    </source>
</evidence>
<evidence type="ECO:0000256" key="1">
    <source>
        <dbReference type="SAM" id="MobiDB-lite"/>
    </source>
</evidence>
<dbReference type="AlphaFoldDB" id="A0A6P8CG36"/>
<feature type="region of interest" description="Disordered" evidence="1">
    <location>
        <begin position="110"/>
        <end position="129"/>
    </location>
</feature>
<evidence type="ECO:0000313" key="4">
    <source>
        <dbReference type="RefSeq" id="XP_031381398.1"/>
    </source>
</evidence>
<keyword evidence="2" id="KW-0812">Transmembrane</keyword>
<protein>
    <submittedName>
        <fullName evidence="4 5">Uncharacterized protein LOC116196031 isoform X1</fullName>
    </submittedName>
</protein>
<reference evidence="3" key="1">
    <citation type="journal article" date="2020" name="Plant Biotechnol. J.">
        <title>The pomegranate (Punica granatum L.) draft genome dissects genetic divergence between soft- and hard-seeded cultivars.</title>
        <authorList>
            <person name="Luo X."/>
            <person name="Li H."/>
            <person name="Wu Z."/>
            <person name="Yao W."/>
            <person name="Zhao P."/>
            <person name="Cao D."/>
            <person name="Yu H."/>
            <person name="Li K."/>
            <person name="Poudel K."/>
            <person name="Zhao D."/>
            <person name="Zhang F."/>
            <person name="Xia X."/>
            <person name="Chen L."/>
            <person name="Wang Q."/>
            <person name="Jing D."/>
            <person name="Cao S."/>
        </authorList>
    </citation>
    <scope>NUCLEOTIDE SEQUENCE [LARGE SCALE GENOMIC DNA]</scope>
</reference>
<reference evidence="4 5" key="2">
    <citation type="submission" date="2025-04" db="UniProtKB">
        <authorList>
            <consortium name="RefSeq"/>
        </authorList>
    </citation>
    <scope>IDENTIFICATION</scope>
    <source>
        <tissue evidence="4 5">Leaf</tissue>
    </source>
</reference>
<keyword evidence="2" id="KW-1133">Transmembrane helix</keyword>
<dbReference type="RefSeq" id="XP_031381398.1">
    <property type="nucleotide sequence ID" value="XM_031525538.1"/>
</dbReference>
<dbReference type="Proteomes" id="UP000515151">
    <property type="component" value="Chromosome 2"/>
</dbReference>
<proteinExistence type="predicted"/>
<evidence type="ECO:0000313" key="3">
    <source>
        <dbReference type="Proteomes" id="UP000515151"/>
    </source>
</evidence>
<dbReference type="PANTHER" id="PTHR33868">
    <property type="entry name" value="EXPRESSED PROTEIN"/>
    <property type="match status" value="1"/>
</dbReference>
<gene>
    <name evidence="4 5" type="primary">LOC116196031</name>
</gene>
<sequence>MEAADTGDPWRCRPSLRAIQDDLPHVSFKPPTSSSASDCSSPQDKSTTTDGPNPHLPQDAKWWLLLRPDLGQQLNTLEAELSSLSGRYGTETAKYSKDHQLHEEFSAPTCMKDDTQSSVPPPSDHHSQDLEFDSLNCLAAGQAKKHSPEMELLWMGGKKAGPWWRSAGKDELASLVAQKSLEHIENCDLPQPQKKHFREQPSNYVHNVDRKSSISSTVELISEKGLSTQEIINSLSMDEIDSIASDSAWIRDVLDGTFSCGDIYTFIFHCSGSHSETVAEDQRNPQKGPENNYSTSQLLEALCHSQTRAREAEEAAQQAYTEKEHIVTLFFRQASQLFAYRQWIQLLQLESFYLQLKNRNLPAPDLSPGILPWVPQKGKTRVLEAPHKTGKRGHGKGRSAVGLAVGLGLAGAGFLLGWTMGWFLFSP</sequence>
<keyword evidence="2" id="KW-0472">Membrane</keyword>